<evidence type="ECO:0000256" key="12">
    <source>
        <dbReference type="ARBA" id="ARBA00022741"/>
    </source>
</evidence>
<evidence type="ECO:0000256" key="19">
    <source>
        <dbReference type="PROSITE-ProRule" id="PRU10141"/>
    </source>
</evidence>
<dbReference type="InterPro" id="IPR013320">
    <property type="entry name" value="ConA-like_dom_sf"/>
</dbReference>
<evidence type="ECO:0000256" key="17">
    <source>
        <dbReference type="ARBA" id="ARBA00023170"/>
    </source>
</evidence>
<evidence type="ECO:0000256" key="14">
    <source>
        <dbReference type="ARBA" id="ARBA00022840"/>
    </source>
</evidence>
<dbReference type="InterPro" id="IPR000719">
    <property type="entry name" value="Prot_kinase_dom"/>
</dbReference>
<sequence length="703" mass="78733">MEIHLPSCFILIFYLFTFLFRVQTTIDRTSFTLPDMQDTKDIRFEGDAYAASGVIELTLSNDTITDQSVGRATYVKPMHLWDNTSGNLVVADFSTHFSMAINSEGCKYIKGYGLTFFLSSNESVLLPESGGGKLGLVSYNTNENPNFVAVEFDTFQDDVDPKHIDDHIGIDLNRLSSEKYLEWPRNDIPIGGRVNVSIYYEASSKNLSVSVRNGHSETNTSIEYSLSCPVDLQQYLPAWVRFGFSAATSLTIFETNQIYSWDFSSTLSLPESVAHPPSPQVTTPTSVTPSTEVGMPISGKRESKTWLWGLLGIGGLVLVLGLVWFGFWMKRTKQREGRRKGTGEDFEMEIVPRSSSETFQREIGPRRFSYKELEVATNNFAHDQLLGKGGFGIVYMGLLSDGNSRVAVKRITSDSQQGLKEYTTEVKTISRLRHRNLVQLIGCCHKAQELLIVYEYMPNKSLDVHLFNKKYLLTWEKRYGIALGLASALLYLQEECERCVLHRDIKSSNVLLDSNFNAKLGDFGLARLVEHGQRTDTTKLIGTDGYVAPEYLQSRKATKESDVYSFGIVALEIASGRPAFKEVDDGNVMTNRMKLVDWVWEQYRSGNIFAAVDPQLIQNYYKEEMERLIVVGLACAHPNYADRPSIREANEILLKNKAPSDVLSSKFASYQAYMNTFSGSPPFACNTGTSVNSQSSATASTSN</sequence>
<keyword evidence="7" id="KW-0723">Serine/threonine-protein kinase</keyword>
<evidence type="ECO:0000256" key="6">
    <source>
        <dbReference type="ARBA" id="ARBA00022475"/>
    </source>
</evidence>
<organism evidence="24 25">
    <name type="scientific">Hevea brasiliensis</name>
    <name type="common">Para rubber tree</name>
    <name type="synonym">Siphonia brasiliensis</name>
    <dbReference type="NCBI Taxonomy" id="3981"/>
    <lineage>
        <taxon>Eukaryota</taxon>
        <taxon>Viridiplantae</taxon>
        <taxon>Streptophyta</taxon>
        <taxon>Embryophyta</taxon>
        <taxon>Tracheophyta</taxon>
        <taxon>Spermatophyta</taxon>
        <taxon>Magnoliopsida</taxon>
        <taxon>eudicotyledons</taxon>
        <taxon>Gunneridae</taxon>
        <taxon>Pentapetalae</taxon>
        <taxon>rosids</taxon>
        <taxon>fabids</taxon>
        <taxon>Malpighiales</taxon>
        <taxon>Euphorbiaceae</taxon>
        <taxon>Crotonoideae</taxon>
        <taxon>Micrandreae</taxon>
        <taxon>Hevea</taxon>
    </lineage>
</organism>
<evidence type="ECO:0000256" key="15">
    <source>
        <dbReference type="ARBA" id="ARBA00022989"/>
    </source>
</evidence>
<keyword evidence="9 21" id="KW-0812">Transmembrane</keyword>
<evidence type="ECO:0000256" key="11">
    <source>
        <dbReference type="ARBA" id="ARBA00022734"/>
    </source>
</evidence>
<dbReference type="PROSITE" id="PS00307">
    <property type="entry name" value="LECTIN_LEGUME_BETA"/>
    <property type="match status" value="1"/>
</dbReference>
<dbReference type="Pfam" id="PF00139">
    <property type="entry name" value="Lectin_legB"/>
    <property type="match status" value="1"/>
</dbReference>
<evidence type="ECO:0000256" key="10">
    <source>
        <dbReference type="ARBA" id="ARBA00022729"/>
    </source>
</evidence>
<comment type="similarity">
    <text evidence="2">Belongs to the leguminous lectin family.</text>
</comment>
<feature type="compositionally biased region" description="Low complexity" evidence="20">
    <location>
        <begin position="280"/>
        <end position="293"/>
    </location>
</feature>
<feature type="signal peptide" evidence="22">
    <location>
        <begin position="1"/>
        <end position="24"/>
    </location>
</feature>
<name>A0ABQ9L3H4_HEVBR</name>
<keyword evidence="13" id="KW-0418">Kinase</keyword>
<evidence type="ECO:0000256" key="9">
    <source>
        <dbReference type="ARBA" id="ARBA00022692"/>
    </source>
</evidence>
<feature type="chain" id="PRO_5047088375" description="non-specific serine/threonine protein kinase" evidence="22">
    <location>
        <begin position="25"/>
        <end position="703"/>
    </location>
</feature>
<comment type="caution">
    <text evidence="24">The sequence shown here is derived from an EMBL/GenBank/DDBJ whole genome shotgun (WGS) entry which is preliminary data.</text>
</comment>
<keyword evidence="10 22" id="KW-0732">Signal</keyword>
<keyword evidence="6" id="KW-1003">Cell membrane</keyword>
<evidence type="ECO:0000256" key="4">
    <source>
        <dbReference type="ARBA" id="ARBA00010217"/>
    </source>
</evidence>
<dbReference type="EC" id="2.7.11.1" evidence="5"/>
<dbReference type="InterPro" id="IPR050528">
    <property type="entry name" value="L-type_Lectin-RKs"/>
</dbReference>
<dbReference type="InterPro" id="IPR001220">
    <property type="entry name" value="Legume_lectin_dom"/>
</dbReference>
<dbReference type="Proteomes" id="UP001174677">
    <property type="component" value="Chromosome 14"/>
</dbReference>
<dbReference type="PROSITE" id="PS50011">
    <property type="entry name" value="PROTEIN_KINASE_DOM"/>
    <property type="match status" value="1"/>
</dbReference>
<keyword evidence="16 21" id="KW-0472">Membrane</keyword>
<proteinExistence type="inferred from homology"/>
<evidence type="ECO:0000256" key="5">
    <source>
        <dbReference type="ARBA" id="ARBA00012513"/>
    </source>
</evidence>
<comment type="subcellular location">
    <subcellularLocation>
        <location evidence="1">Cell membrane</location>
        <topology evidence="1">Single-pass type I membrane protein</topology>
    </subcellularLocation>
</comment>
<feature type="transmembrane region" description="Helical" evidence="21">
    <location>
        <begin position="306"/>
        <end position="329"/>
    </location>
</feature>
<protein>
    <recommendedName>
        <fullName evidence="5">non-specific serine/threonine protein kinase</fullName>
        <ecNumber evidence="5">2.7.11.1</ecNumber>
    </recommendedName>
</protein>
<reference evidence="24" key="1">
    <citation type="journal article" date="2023" name="Plant Biotechnol. J.">
        <title>Chromosome-level wild Hevea brasiliensis genome provides new tools for genomic-assisted breeding and valuable loci to elevate rubber yield.</title>
        <authorList>
            <person name="Cheng H."/>
            <person name="Song X."/>
            <person name="Hu Y."/>
            <person name="Wu T."/>
            <person name="Yang Q."/>
            <person name="An Z."/>
            <person name="Feng S."/>
            <person name="Deng Z."/>
            <person name="Wu W."/>
            <person name="Zeng X."/>
            <person name="Tu M."/>
            <person name="Wang X."/>
            <person name="Huang H."/>
        </authorList>
    </citation>
    <scope>NUCLEOTIDE SEQUENCE</scope>
    <source>
        <strain evidence="24">MT/VB/25A 57/8</strain>
    </source>
</reference>
<dbReference type="SMART" id="SM00220">
    <property type="entry name" value="S_TKc"/>
    <property type="match status" value="1"/>
</dbReference>
<evidence type="ECO:0000256" key="18">
    <source>
        <dbReference type="ARBA" id="ARBA00023180"/>
    </source>
</evidence>
<dbReference type="PROSITE" id="PS00108">
    <property type="entry name" value="PROTEIN_KINASE_ST"/>
    <property type="match status" value="1"/>
</dbReference>
<keyword evidence="11" id="KW-0430">Lectin</keyword>
<evidence type="ECO:0000256" key="16">
    <source>
        <dbReference type="ARBA" id="ARBA00023136"/>
    </source>
</evidence>
<dbReference type="PANTHER" id="PTHR27007">
    <property type="match status" value="1"/>
</dbReference>
<feature type="domain" description="Protein kinase" evidence="23">
    <location>
        <begin position="380"/>
        <end position="653"/>
    </location>
</feature>
<keyword evidence="8" id="KW-0808">Transferase</keyword>
<keyword evidence="18" id="KW-0325">Glycoprotein</keyword>
<dbReference type="InterPro" id="IPR008271">
    <property type="entry name" value="Ser/Thr_kinase_AS"/>
</dbReference>
<dbReference type="CDD" id="cd06899">
    <property type="entry name" value="lectin_legume_LecRK_Arcelin_ConA"/>
    <property type="match status" value="1"/>
</dbReference>
<evidence type="ECO:0000256" key="20">
    <source>
        <dbReference type="SAM" id="MobiDB-lite"/>
    </source>
</evidence>
<dbReference type="InterPro" id="IPR019825">
    <property type="entry name" value="Lectin_legB_Mn/Ca_BS"/>
</dbReference>
<feature type="region of interest" description="Disordered" evidence="20">
    <location>
        <begin position="274"/>
        <end position="295"/>
    </location>
</feature>
<feature type="binding site" evidence="19">
    <location>
        <position position="409"/>
    </location>
    <ligand>
        <name>ATP</name>
        <dbReference type="ChEBI" id="CHEBI:30616"/>
    </ligand>
</feature>
<keyword evidence="14 19" id="KW-0067">ATP-binding</keyword>
<evidence type="ECO:0000256" key="2">
    <source>
        <dbReference type="ARBA" id="ARBA00007606"/>
    </source>
</evidence>
<evidence type="ECO:0000313" key="24">
    <source>
        <dbReference type="EMBL" id="KAJ9159234.1"/>
    </source>
</evidence>
<evidence type="ECO:0000259" key="23">
    <source>
        <dbReference type="PROSITE" id="PS50011"/>
    </source>
</evidence>
<dbReference type="InterPro" id="IPR011009">
    <property type="entry name" value="Kinase-like_dom_sf"/>
</dbReference>
<keyword evidence="25" id="KW-1185">Reference proteome</keyword>
<dbReference type="Gene3D" id="3.30.200.20">
    <property type="entry name" value="Phosphorylase Kinase, domain 1"/>
    <property type="match status" value="1"/>
</dbReference>
<gene>
    <name evidence="24" type="ORF">P3X46_024754</name>
</gene>
<dbReference type="Gene3D" id="2.60.120.200">
    <property type="match status" value="1"/>
</dbReference>
<dbReference type="SUPFAM" id="SSF56112">
    <property type="entry name" value="Protein kinase-like (PK-like)"/>
    <property type="match status" value="1"/>
</dbReference>
<evidence type="ECO:0000256" key="8">
    <source>
        <dbReference type="ARBA" id="ARBA00022679"/>
    </source>
</evidence>
<evidence type="ECO:0000256" key="3">
    <source>
        <dbReference type="ARBA" id="ARBA00008536"/>
    </source>
</evidence>
<evidence type="ECO:0000256" key="21">
    <source>
        <dbReference type="SAM" id="Phobius"/>
    </source>
</evidence>
<keyword evidence="15 21" id="KW-1133">Transmembrane helix</keyword>
<comment type="similarity">
    <text evidence="3">In the N-terminal section; belongs to the leguminous lectin family.</text>
</comment>
<dbReference type="InterPro" id="IPR017441">
    <property type="entry name" value="Protein_kinase_ATP_BS"/>
</dbReference>
<accession>A0ABQ9L3H4</accession>
<dbReference type="Gene3D" id="1.10.510.10">
    <property type="entry name" value="Transferase(Phosphotransferase) domain 1"/>
    <property type="match status" value="1"/>
</dbReference>
<dbReference type="SUPFAM" id="SSF49899">
    <property type="entry name" value="Concanavalin A-like lectins/glucanases"/>
    <property type="match status" value="1"/>
</dbReference>
<dbReference type="CDD" id="cd14066">
    <property type="entry name" value="STKc_IRAK"/>
    <property type="match status" value="1"/>
</dbReference>
<keyword evidence="12 19" id="KW-0547">Nucleotide-binding</keyword>
<evidence type="ECO:0000256" key="7">
    <source>
        <dbReference type="ARBA" id="ARBA00022527"/>
    </source>
</evidence>
<evidence type="ECO:0000256" key="1">
    <source>
        <dbReference type="ARBA" id="ARBA00004251"/>
    </source>
</evidence>
<evidence type="ECO:0000256" key="13">
    <source>
        <dbReference type="ARBA" id="ARBA00022777"/>
    </source>
</evidence>
<evidence type="ECO:0000256" key="22">
    <source>
        <dbReference type="SAM" id="SignalP"/>
    </source>
</evidence>
<comment type="similarity">
    <text evidence="4">In the C-terminal section; belongs to the protein kinase superfamily. Ser/Thr protein kinase family.</text>
</comment>
<keyword evidence="17" id="KW-0675">Receptor</keyword>
<dbReference type="PROSITE" id="PS00107">
    <property type="entry name" value="PROTEIN_KINASE_ATP"/>
    <property type="match status" value="1"/>
</dbReference>
<dbReference type="EMBL" id="JARPOI010000014">
    <property type="protein sequence ID" value="KAJ9159234.1"/>
    <property type="molecule type" value="Genomic_DNA"/>
</dbReference>
<dbReference type="Pfam" id="PF00069">
    <property type="entry name" value="Pkinase"/>
    <property type="match status" value="1"/>
</dbReference>
<evidence type="ECO:0000313" key="25">
    <source>
        <dbReference type="Proteomes" id="UP001174677"/>
    </source>
</evidence>